<evidence type="ECO:0000313" key="1">
    <source>
        <dbReference type="EMBL" id="RHM81407.1"/>
    </source>
</evidence>
<comment type="caution">
    <text evidence="1">The sequence shown here is derived from an EMBL/GenBank/DDBJ whole genome shotgun (WGS) entry which is preliminary data.</text>
</comment>
<accession>A0A415SDW5</accession>
<sequence length="152" mass="18197">MLQYAIKKSFEEMQSVIKLAETDLNNDDLKKEVNYRVGTFLHWLLDYYEWLEKTCEKKLDKNDISFFSGLRYANNKLKHDPNVIQIYERTGGFSFPITFPLSIEKIEFKWGKIDVEKNPKYQNQYNNYITYIDGKEIIIVSQNALKRLDDYK</sequence>
<dbReference type="RefSeq" id="WP_118444085.1">
    <property type="nucleotide sequence ID" value="NZ_JBCPGC010000002.1"/>
</dbReference>
<dbReference type="AlphaFoldDB" id="A0A415SDW5"/>
<proteinExistence type="predicted"/>
<evidence type="ECO:0000313" key="2">
    <source>
        <dbReference type="Proteomes" id="UP000285610"/>
    </source>
</evidence>
<organism evidence="1 2">
    <name type="scientific">Mediterraneibacter gnavus</name>
    <name type="common">Ruminococcus gnavus</name>
    <dbReference type="NCBI Taxonomy" id="33038"/>
    <lineage>
        <taxon>Bacteria</taxon>
        <taxon>Bacillati</taxon>
        <taxon>Bacillota</taxon>
        <taxon>Clostridia</taxon>
        <taxon>Lachnospirales</taxon>
        <taxon>Lachnospiraceae</taxon>
        <taxon>Mediterraneibacter</taxon>
    </lineage>
</organism>
<gene>
    <name evidence="1" type="ORF">DWZ50_01005</name>
</gene>
<reference evidence="1 2" key="1">
    <citation type="submission" date="2018-08" db="EMBL/GenBank/DDBJ databases">
        <title>A genome reference for cultivated species of the human gut microbiota.</title>
        <authorList>
            <person name="Zou Y."/>
            <person name="Xue W."/>
            <person name="Luo G."/>
        </authorList>
    </citation>
    <scope>NUCLEOTIDE SEQUENCE [LARGE SCALE GENOMIC DNA]</scope>
    <source>
        <strain evidence="1 2">AF33-12</strain>
    </source>
</reference>
<dbReference type="Proteomes" id="UP000285610">
    <property type="component" value="Unassembled WGS sequence"/>
</dbReference>
<dbReference type="EMBL" id="QRQE01000002">
    <property type="protein sequence ID" value="RHM81407.1"/>
    <property type="molecule type" value="Genomic_DNA"/>
</dbReference>
<name>A0A415SDW5_MEDGN</name>
<protein>
    <submittedName>
        <fullName evidence="1">Uncharacterized protein</fullName>
    </submittedName>
</protein>